<evidence type="ECO:0000313" key="1">
    <source>
        <dbReference type="EMBL" id="OCT81244.1"/>
    </source>
</evidence>
<dbReference type="Gene3D" id="3.40.1440.10">
    <property type="entry name" value="GIY-YIG endonuclease"/>
    <property type="match status" value="1"/>
</dbReference>
<name>A0A974HKC0_XENLA</name>
<sequence>SLDIKQESFMSKKVKTGKDQKLNFVSKFSHHSSKMEQTIKKYWPLLQADKQFGHLFAQLPLFCYKKGQSIKDILCPSDTRLHKPKFFGKPKTGTFPCLGCNCCSSIIKGNTINHPTKGYEIKIKTYATCNTTHVVYLLKCPCGLGYVGQTKREIKIRIQEHRGNIRNYKMNTQTDTPVSRHFVECKHNPMQLKWCILDEALPDRRGGNRLKKLLQLEGKWIKKLNTLTPDGINDSWSLKPYLGC</sequence>
<evidence type="ECO:0000313" key="2">
    <source>
        <dbReference type="Proteomes" id="UP000694892"/>
    </source>
</evidence>
<dbReference type="EMBL" id="CM004474">
    <property type="protein sequence ID" value="OCT81244.1"/>
    <property type="molecule type" value="Genomic_DNA"/>
</dbReference>
<dbReference type="CDD" id="cd10442">
    <property type="entry name" value="GIY-YIG_PLEs"/>
    <property type="match status" value="1"/>
</dbReference>
<dbReference type="PANTHER" id="PTHR21301:SF12">
    <property type="match status" value="1"/>
</dbReference>
<protein>
    <recommendedName>
        <fullName evidence="3">GIY-YIG domain-containing protein</fullName>
    </recommendedName>
</protein>
<dbReference type="InterPro" id="IPR035901">
    <property type="entry name" value="GIY-YIG_endonuc_sf"/>
</dbReference>
<dbReference type="AlphaFoldDB" id="A0A974HKC0"/>
<reference evidence="2" key="1">
    <citation type="journal article" date="2016" name="Nature">
        <title>Genome evolution in the allotetraploid frog Xenopus laevis.</title>
        <authorList>
            <person name="Session A.M."/>
            <person name="Uno Y."/>
            <person name="Kwon T."/>
            <person name="Chapman J.A."/>
            <person name="Toyoda A."/>
            <person name="Takahashi S."/>
            <person name="Fukui A."/>
            <person name="Hikosaka A."/>
            <person name="Suzuki A."/>
            <person name="Kondo M."/>
            <person name="van Heeringen S.J."/>
            <person name="Quigley I."/>
            <person name="Heinz S."/>
            <person name="Ogino H."/>
            <person name="Ochi H."/>
            <person name="Hellsten U."/>
            <person name="Lyons J.B."/>
            <person name="Simakov O."/>
            <person name="Putnam N."/>
            <person name="Stites J."/>
            <person name="Kuroki Y."/>
            <person name="Tanaka T."/>
            <person name="Michiue T."/>
            <person name="Watanabe M."/>
            <person name="Bogdanovic O."/>
            <person name="Lister R."/>
            <person name="Georgiou G."/>
            <person name="Paranjpe S.S."/>
            <person name="van Kruijsbergen I."/>
            <person name="Shu S."/>
            <person name="Carlson J."/>
            <person name="Kinoshita T."/>
            <person name="Ohta Y."/>
            <person name="Mawaribuchi S."/>
            <person name="Jenkins J."/>
            <person name="Grimwood J."/>
            <person name="Schmutz J."/>
            <person name="Mitros T."/>
            <person name="Mozaffari S.V."/>
            <person name="Suzuki Y."/>
            <person name="Haramoto Y."/>
            <person name="Yamamoto T.S."/>
            <person name="Takagi C."/>
            <person name="Heald R."/>
            <person name="Miller K."/>
            <person name="Haudenschild C."/>
            <person name="Kitzman J."/>
            <person name="Nakayama T."/>
            <person name="Izutsu Y."/>
            <person name="Robert J."/>
            <person name="Fortriede J."/>
            <person name="Burns K."/>
            <person name="Lotay V."/>
            <person name="Karimi K."/>
            <person name="Yasuoka Y."/>
            <person name="Dichmann D.S."/>
            <person name="Flajnik M.F."/>
            <person name="Houston D.W."/>
            <person name="Shendure J."/>
            <person name="DuPasquier L."/>
            <person name="Vize P.D."/>
            <person name="Zorn A.M."/>
            <person name="Ito M."/>
            <person name="Marcotte E.M."/>
            <person name="Wallingford J.B."/>
            <person name="Ito Y."/>
            <person name="Asashima M."/>
            <person name="Ueno N."/>
            <person name="Matsuda Y."/>
            <person name="Veenstra G.J."/>
            <person name="Fujiyama A."/>
            <person name="Harland R.M."/>
            <person name="Taira M."/>
            <person name="Rokhsar D.S."/>
        </authorList>
    </citation>
    <scope>NUCLEOTIDE SEQUENCE [LARGE SCALE GENOMIC DNA]</scope>
    <source>
        <strain evidence="2">J</strain>
    </source>
</reference>
<organism evidence="1 2">
    <name type="scientific">Xenopus laevis</name>
    <name type="common">African clawed frog</name>
    <dbReference type="NCBI Taxonomy" id="8355"/>
    <lineage>
        <taxon>Eukaryota</taxon>
        <taxon>Metazoa</taxon>
        <taxon>Chordata</taxon>
        <taxon>Craniata</taxon>
        <taxon>Vertebrata</taxon>
        <taxon>Euteleostomi</taxon>
        <taxon>Amphibia</taxon>
        <taxon>Batrachia</taxon>
        <taxon>Anura</taxon>
        <taxon>Pipoidea</taxon>
        <taxon>Pipidae</taxon>
        <taxon>Xenopodinae</taxon>
        <taxon>Xenopus</taxon>
        <taxon>Xenopus</taxon>
    </lineage>
</organism>
<dbReference type="Proteomes" id="UP000694892">
    <property type="component" value="Chromosome 5L"/>
</dbReference>
<dbReference type="PANTHER" id="PTHR21301">
    <property type="entry name" value="REVERSE TRANSCRIPTASE"/>
    <property type="match status" value="1"/>
</dbReference>
<evidence type="ECO:0008006" key="3">
    <source>
        <dbReference type="Google" id="ProtNLM"/>
    </source>
</evidence>
<gene>
    <name evidence="1" type="ORF">XELAEV_18028061mg</name>
</gene>
<proteinExistence type="predicted"/>
<accession>A0A974HKC0</accession>
<feature type="non-terminal residue" evidence="1">
    <location>
        <position position="1"/>
    </location>
</feature>